<evidence type="ECO:0000259" key="6">
    <source>
        <dbReference type="Pfam" id="PF08263"/>
    </source>
</evidence>
<dbReference type="PANTHER" id="PTHR48059:SF30">
    <property type="entry name" value="OS06G0587000 PROTEIN"/>
    <property type="match status" value="1"/>
</dbReference>
<keyword evidence="2" id="KW-0433">Leucine-rich repeat</keyword>
<dbReference type="InterPro" id="IPR032675">
    <property type="entry name" value="LRR_dom_sf"/>
</dbReference>
<organism evidence="7 8">
    <name type="scientific">Paspalum notatum var. saurae</name>
    <dbReference type="NCBI Taxonomy" id="547442"/>
    <lineage>
        <taxon>Eukaryota</taxon>
        <taxon>Viridiplantae</taxon>
        <taxon>Streptophyta</taxon>
        <taxon>Embryophyta</taxon>
        <taxon>Tracheophyta</taxon>
        <taxon>Spermatophyta</taxon>
        <taxon>Magnoliopsida</taxon>
        <taxon>Liliopsida</taxon>
        <taxon>Poales</taxon>
        <taxon>Poaceae</taxon>
        <taxon>PACMAD clade</taxon>
        <taxon>Panicoideae</taxon>
        <taxon>Andropogonodae</taxon>
        <taxon>Paspaleae</taxon>
        <taxon>Paspalinae</taxon>
        <taxon>Paspalum</taxon>
    </lineage>
</organism>
<proteinExistence type="inferred from homology"/>
<reference evidence="7 8" key="1">
    <citation type="submission" date="2024-02" db="EMBL/GenBank/DDBJ databases">
        <title>High-quality chromosome-scale genome assembly of Pensacola bahiagrass (Paspalum notatum Flugge var. saurae).</title>
        <authorList>
            <person name="Vega J.M."/>
            <person name="Podio M."/>
            <person name="Orjuela J."/>
            <person name="Siena L.A."/>
            <person name="Pessino S.C."/>
            <person name="Combes M.C."/>
            <person name="Mariac C."/>
            <person name="Albertini E."/>
            <person name="Pupilli F."/>
            <person name="Ortiz J.P.A."/>
            <person name="Leblanc O."/>
        </authorList>
    </citation>
    <scope>NUCLEOTIDE SEQUENCE [LARGE SCALE GENOMIC DNA]</scope>
    <source>
        <strain evidence="7">R1</strain>
        <tissue evidence="7">Leaf</tissue>
    </source>
</reference>
<evidence type="ECO:0000313" key="7">
    <source>
        <dbReference type="EMBL" id="WVZ54935.1"/>
    </source>
</evidence>
<evidence type="ECO:0000313" key="8">
    <source>
        <dbReference type="Proteomes" id="UP001341281"/>
    </source>
</evidence>
<comment type="similarity">
    <text evidence="4">Belongs to the polygalacturonase-inhibiting protein family.</text>
</comment>
<comment type="subcellular location">
    <subcellularLocation>
        <location evidence="1">Cell envelope</location>
    </subcellularLocation>
</comment>
<keyword evidence="3" id="KW-0677">Repeat</keyword>
<dbReference type="Pfam" id="PF13855">
    <property type="entry name" value="LRR_8"/>
    <property type="match status" value="1"/>
</dbReference>
<evidence type="ECO:0000256" key="2">
    <source>
        <dbReference type="ARBA" id="ARBA00022614"/>
    </source>
</evidence>
<gene>
    <name evidence="7" type="ORF">U9M48_005668</name>
</gene>
<evidence type="ECO:0000256" key="4">
    <source>
        <dbReference type="ARBA" id="ARBA00038043"/>
    </source>
</evidence>
<dbReference type="EMBL" id="CP144745">
    <property type="protein sequence ID" value="WVZ54935.1"/>
    <property type="molecule type" value="Genomic_DNA"/>
</dbReference>
<sequence>MDIDISWNYKLTGSIPEAFGLLENLTFLSFSSNNISGEIPAFIARLPSLWDLDLTSNRFTGTLQADLGKHSDLRFVEKGCAPKATSFGLIPDNNHFNGSISLANNATLHILCLNNNQLRGAVPERLCARGHFRFLIADNNLLNGSIPSDLANYGTLERLSLNNNQLTGTIGSYFTAEQHSRHSSFPNKPSTLPRGHASAPPPPQAAAGEAALLLKIKSSWGDPPALAGWNASAAGAHCDWPYVWCDTEGRVVSLTLIGAGVAGPFLDAIGDLSALTSLDLSNNNISGAFPTALYRRASIEYLGLSHNNLTGELPSDMGLSLGESLIALFLDHNLFSCTIPLSLGSLKRLEMLWLSNNPFDAGELPA</sequence>
<keyword evidence="8" id="KW-1185">Reference proteome</keyword>
<dbReference type="Pfam" id="PF08263">
    <property type="entry name" value="LRRNT_2"/>
    <property type="match status" value="1"/>
</dbReference>
<dbReference type="InterPro" id="IPR001611">
    <property type="entry name" value="Leu-rich_rpt"/>
</dbReference>
<dbReference type="SUPFAM" id="SSF52047">
    <property type="entry name" value="RNI-like"/>
    <property type="match status" value="1"/>
</dbReference>
<evidence type="ECO:0000256" key="5">
    <source>
        <dbReference type="SAM" id="MobiDB-lite"/>
    </source>
</evidence>
<dbReference type="Gene3D" id="3.80.10.10">
    <property type="entry name" value="Ribonuclease Inhibitor"/>
    <property type="match status" value="3"/>
</dbReference>
<evidence type="ECO:0000256" key="3">
    <source>
        <dbReference type="ARBA" id="ARBA00022737"/>
    </source>
</evidence>
<feature type="region of interest" description="Disordered" evidence="5">
    <location>
        <begin position="180"/>
        <end position="205"/>
    </location>
</feature>
<accession>A0AAQ3PQM0</accession>
<dbReference type="PANTHER" id="PTHR48059">
    <property type="entry name" value="POLYGALACTURONASE INHIBITOR 1"/>
    <property type="match status" value="1"/>
</dbReference>
<name>A0AAQ3PQM0_PASNO</name>
<dbReference type="Proteomes" id="UP001341281">
    <property type="component" value="Chromosome 01"/>
</dbReference>
<dbReference type="InterPro" id="IPR051848">
    <property type="entry name" value="PGIP"/>
</dbReference>
<dbReference type="Pfam" id="PF00560">
    <property type="entry name" value="LRR_1"/>
    <property type="match status" value="2"/>
</dbReference>
<feature type="compositionally biased region" description="Polar residues" evidence="5">
    <location>
        <begin position="180"/>
        <end position="190"/>
    </location>
</feature>
<feature type="domain" description="Leucine-rich repeat-containing N-terminal plant-type" evidence="6">
    <location>
        <begin position="209"/>
        <end position="246"/>
    </location>
</feature>
<dbReference type="AlphaFoldDB" id="A0AAQ3PQM0"/>
<protein>
    <recommendedName>
        <fullName evidence="6">Leucine-rich repeat-containing N-terminal plant-type domain-containing protein</fullName>
    </recommendedName>
</protein>
<evidence type="ECO:0000256" key="1">
    <source>
        <dbReference type="ARBA" id="ARBA00004196"/>
    </source>
</evidence>
<dbReference type="InterPro" id="IPR013210">
    <property type="entry name" value="LRR_N_plant-typ"/>
</dbReference>